<feature type="compositionally biased region" description="Basic and acidic residues" evidence="2">
    <location>
        <begin position="857"/>
        <end position="873"/>
    </location>
</feature>
<feature type="region of interest" description="Disordered" evidence="2">
    <location>
        <begin position="2020"/>
        <end position="2043"/>
    </location>
</feature>
<feature type="compositionally biased region" description="Low complexity" evidence="2">
    <location>
        <begin position="1608"/>
        <end position="1627"/>
    </location>
</feature>
<feature type="compositionally biased region" description="Polar residues" evidence="2">
    <location>
        <begin position="1015"/>
        <end position="1033"/>
    </location>
</feature>
<feature type="compositionally biased region" description="Basic and acidic residues" evidence="2">
    <location>
        <begin position="407"/>
        <end position="427"/>
    </location>
</feature>
<dbReference type="PROSITE" id="PS50157">
    <property type="entry name" value="ZINC_FINGER_C2H2_2"/>
    <property type="match status" value="3"/>
</dbReference>
<evidence type="ECO:0000259" key="3">
    <source>
        <dbReference type="PROSITE" id="PS50157"/>
    </source>
</evidence>
<evidence type="ECO:0000313" key="5">
    <source>
        <dbReference type="Proteomes" id="UP000762676"/>
    </source>
</evidence>
<evidence type="ECO:0000256" key="1">
    <source>
        <dbReference type="PROSITE-ProRule" id="PRU00042"/>
    </source>
</evidence>
<feature type="region of interest" description="Disordered" evidence="2">
    <location>
        <begin position="641"/>
        <end position="705"/>
    </location>
</feature>
<feature type="compositionally biased region" description="Basic and acidic residues" evidence="2">
    <location>
        <begin position="1207"/>
        <end position="1218"/>
    </location>
</feature>
<feature type="compositionally biased region" description="Polar residues" evidence="2">
    <location>
        <begin position="1470"/>
        <end position="1486"/>
    </location>
</feature>
<keyword evidence="5" id="KW-1185">Reference proteome</keyword>
<dbReference type="Gene3D" id="3.30.160.60">
    <property type="entry name" value="Classic Zinc Finger"/>
    <property type="match status" value="2"/>
</dbReference>
<name>A0AAV4IBL0_9GAST</name>
<feature type="region of interest" description="Disordered" evidence="2">
    <location>
        <begin position="1700"/>
        <end position="1724"/>
    </location>
</feature>
<dbReference type="InterPro" id="IPR039149">
    <property type="entry name" value="ZNF800"/>
</dbReference>
<keyword evidence="1" id="KW-0479">Metal-binding</keyword>
<dbReference type="InterPro" id="IPR013087">
    <property type="entry name" value="Znf_C2H2_type"/>
</dbReference>
<feature type="region of interest" description="Disordered" evidence="2">
    <location>
        <begin position="309"/>
        <end position="427"/>
    </location>
</feature>
<feature type="region of interest" description="Disordered" evidence="2">
    <location>
        <begin position="589"/>
        <end position="620"/>
    </location>
</feature>
<feature type="compositionally biased region" description="Low complexity" evidence="2">
    <location>
        <begin position="2078"/>
        <end position="2095"/>
    </location>
</feature>
<feature type="region of interest" description="Disordered" evidence="2">
    <location>
        <begin position="793"/>
        <end position="843"/>
    </location>
</feature>
<dbReference type="Proteomes" id="UP000762676">
    <property type="component" value="Unassembled WGS sequence"/>
</dbReference>
<feature type="compositionally biased region" description="Polar residues" evidence="2">
    <location>
        <begin position="1634"/>
        <end position="1650"/>
    </location>
</feature>
<dbReference type="SMART" id="SM00355">
    <property type="entry name" value="ZnF_C2H2"/>
    <property type="match status" value="7"/>
</dbReference>
<feature type="region of interest" description="Disordered" evidence="2">
    <location>
        <begin position="1470"/>
        <end position="1489"/>
    </location>
</feature>
<sequence>MKQVNREKGGKPVDLSQLRQPIKLGGSILNQILNAVHYGSPELRALLQVECDFIFECKVCRSLFRDLANFISHKRVFCNKSVIEEQWLHLTAQLSDEEVVVLEPESPEETASQAPEDPTVASGDTEDLVSRQSVEQVGDDLATSSSSGEQAPICPVGADKQAGDNLATSSSSGKQAPICPVGADTQAGLSTEPQRQPSTSLPPAEQPPSCSDPSSVQEPSSPGQRQAQDLQCQQHQKNNSAVKGSGPRLSLEDTVQRLQARRTGEAESSSLQIYTQAAEKLERRKENTKVTTIKTAAIPTNSSAVFVDFSTRTRQRGGKDAQDETEEKLGVSYTENNSKSICSAEGENTTRRSEDSREQSRRTGSPSSGKEVRDGLQKHSKGLERKLSKRKKGDPCMCKKEKQRTRHEREQDEPRQLRKNEELSEHERNVELRKCKDHRETLCMPNGPTLRSKFVHNVPSELIRVGKPRIVYAEPQKILMDQLREMQDKVKQKAAAEGKTDVFDVSDDENDSATGDVTSFGILSQVESDENGKLSPTSKRNLNQKNGVYKCRMCTYEAVDKADCIRHIMRKHRYAMRHKSTLAIRSMAVYQSSSTKERCKPKPSPDESKSAAPLGEDTMQDEGMHDIVRKNLQFALEKAEEVVNSRQNTSQKQAEEGVNSRHNTSQKQAEEVVNSRQNRSQKQAEEVVNSRQNTSPMQAGTINSRAVQRKHVEYPETESHPLMCSKCNKAYSSKTTLNFHLKMAHSDTRTFYPCTLCKRVFATVQGVTRHLYSFHDKTGEKLSRIRGKIKKKAFTKPVSHSHIQQSFERASSQQIRKSTIDESHQTEHRPSKRPRLDSSNGELGVKMTAASELEVKKLSVDKSSKSNTKETNMKKGIQAMQSSSELCEAHAEARESPLNTWLSRNSLRSNSHKDGSTPPQPVTMSSSVRYNQSPQSNRSRDLSPRSLSKIVCKKCKRHFGRKISFDNHLAMCRGRRIITTPPKSERKPTATYAHKPVSPDVAQTSAKKESKHSVSKPQTSPKPFSLTPSSIGTRSRQRDSSSESQRSASSDTPAAVRRARVTRSLTPDRNSLNKRSSEAKTGNIEKELRRQIASYSNVDDVVRGRARRTVFSKYAKTTSNSDITDEDDSKSTLQIGRWSSKSGSIQVRKPRSVVKPKLSSSEDGPTDSPKADFSDTSEPSLTKAEFLGEDQPSESKGTDQSINLSREPSDCESKDVILRQKSALEMVAMLEGKTQDGTPSSHNQPKEERNGGSMSEAVKRKSSKVETASQADIISDIKPEMSSSASQNKKIDSQSHNDNSENAGKLYIARANRSNTSDINEEKKVIKSPCLLGSAEESMTKKPWKTPNIDAIDKLMDAIKHTAVKTKTNRGKPLDNTGLELSSAKPDSAAAKEENISEHPESEQPCSTKEVQVDTVKSRNHLFSFDKNQLLDERSQSFSKVSGSNSSGCKSQLTQENIPLKQETSVSISSTLAGNLPPSQSSNSCVESDGIDWKSARQDVSASSKFVDLNQEEAGCSVDSTSVEKKDTLSGTPAISSHNFKSASEKTYEAVSSDAASVKLETQTCAVPHETTTVCHPGNTAIRLSPKSQDEQQMQLPSIGESAPSTFSCSERNSNKSSSSTKRASVSGRDDNRLTNIDSNNILNKDSPLQLSTRAKSSKLLRETSLQDVHKGVAKPDLRSRIASKRIKKKHRALASTRFSIASGGKRKDSKVFSKTENSSSHQCQVSSKKSVRIVDIGERATGDIVDLENMNTPSVGKTGKKKVQDGSRIKTSANRAYVMRSSAGGEKLECFDKAKIFKFIDIAKSRCLACGVKYTKMYNLRRHVISNHLKWTRYRCSLCGCEKYDRAHLLRHIKEVHRDVLRERSAGPIQSLIINLTKQGSQARSVKISHTIKRNQETELKQNESIYARPTLSLRRRGRPTLPLLSPTSPCENILAETLVHSKKKSIPEPQKALSRQHDVFLSLPKFDTLKTRPNVSQSLNDLDVNSMRAEGNVETVKETATIAEPTAVTSAKRGILNVSSEGDTDDLDTAMSNGQDTEQSQENDNIFAQLQGDVTSLGDKVLSEVRDTSPRPIVRAPNPSCPVSSSSTRSAAPSKDDNACAAPFVKVYDVFVSPLVNKAVTVAPTAQRHDSPQGNHVSKCINSAASVSSQPTKCIASDQPEGRGSHSTTSISVSSRAVSDERHASPSDSTQNSPRSSP</sequence>
<feature type="compositionally biased region" description="Polar residues" evidence="2">
    <location>
        <begin position="801"/>
        <end position="817"/>
    </location>
</feature>
<feature type="region of interest" description="Disordered" evidence="2">
    <location>
        <begin position="857"/>
        <end position="945"/>
    </location>
</feature>
<dbReference type="InterPro" id="IPR036236">
    <property type="entry name" value="Znf_C2H2_sf"/>
</dbReference>
<feature type="domain" description="C2H2-type" evidence="3">
    <location>
        <begin position="1835"/>
        <end position="1858"/>
    </location>
</feature>
<feature type="compositionally biased region" description="Polar residues" evidence="2">
    <location>
        <begin position="1715"/>
        <end position="1724"/>
    </location>
</feature>
<evidence type="ECO:0000256" key="2">
    <source>
        <dbReference type="SAM" id="MobiDB-lite"/>
    </source>
</evidence>
<feature type="compositionally biased region" description="Basic and acidic residues" evidence="2">
    <location>
        <begin position="1289"/>
        <end position="1299"/>
    </location>
</feature>
<feature type="compositionally biased region" description="Basic and acidic residues" evidence="2">
    <location>
        <begin position="1390"/>
        <end position="1402"/>
    </location>
</feature>
<feature type="compositionally biased region" description="Polar residues" evidence="2">
    <location>
        <begin position="1063"/>
        <end position="1074"/>
    </location>
</feature>
<feature type="region of interest" description="Disordered" evidence="2">
    <location>
        <begin position="1139"/>
        <end position="1324"/>
    </location>
</feature>
<accession>A0AAV4IBL0</accession>
<dbReference type="PANTHER" id="PTHR21020">
    <property type="entry name" value="ZINC FINGER PROTEIN 800"/>
    <property type="match status" value="1"/>
</dbReference>
<feature type="compositionally biased region" description="Polar residues" evidence="2">
    <location>
        <begin position="922"/>
        <end position="937"/>
    </location>
</feature>
<dbReference type="GO" id="GO:0008270">
    <property type="term" value="F:zinc ion binding"/>
    <property type="evidence" value="ECO:0007669"/>
    <property type="project" value="UniProtKB-KW"/>
</dbReference>
<keyword evidence="1" id="KW-0862">Zinc</keyword>
<feature type="region of interest" description="Disordered" evidence="2">
    <location>
        <begin position="2068"/>
        <end position="2099"/>
    </location>
</feature>
<feature type="compositionally biased region" description="Polar residues" evidence="2">
    <location>
        <begin position="2032"/>
        <end position="2043"/>
    </location>
</feature>
<feature type="compositionally biased region" description="Basic and acidic residues" evidence="2">
    <location>
        <begin position="595"/>
        <end position="609"/>
    </location>
</feature>
<feature type="compositionally biased region" description="Low complexity" evidence="2">
    <location>
        <begin position="2167"/>
        <end position="2179"/>
    </location>
</feature>
<gene>
    <name evidence="4" type="ORF">ElyMa_004726200</name>
</gene>
<feature type="compositionally biased region" description="Polar residues" evidence="2">
    <location>
        <begin position="897"/>
        <end position="909"/>
    </location>
</feature>
<feature type="region of interest" description="Disordered" evidence="2">
    <location>
        <begin position="1366"/>
        <end position="1413"/>
    </location>
</feature>
<evidence type="ECO:0000313" key="4">
    <source>
        <dbReference type="EMBL" id="GFS07270.1"/>
    </source>
</evidence>
<feature type="region of interest" description="Disordered" evidence="2">
    <location>
        <begin position="977"/>
        <end position="1085"/>
    </location>
</feature>
<proteinExistence type="predicted"/>
<feature type="compositionally biased region" description="Polar residues" evidence="2">
    <location>
        <begin position="689"/>
        <end position="705"/>
    </location>
</feature>
<feature type="compositionally biased region" description="Basic and acidic residues" evidence="2">
    <location>
        <begin position="348"/>
        <end position="361"/>
    </location>
</feature>
<dbReference type="SUPFAM" id="SSF57667">
    <property type="entry name" value="beta-beta-alpha zinc fingers"/>
    <property type="match status" value="1"/>
</dbReference>
<feature type="compositionally biased region" description="Polar residues" evidence="2">
    <location>
        <begin position="1194"/>
        <end position="1206"/>
    </location>
</feature>
<organism evidence="4 5">
    <name type="scientific">Elysia marginata</name>
    <dbReference type="NCBI Taxonomy" id="1093978"/>
    <lineage>
        <taxon>Eukaryota</taxon>
        <taxon>Metazoa</taxon>
        <taxon>Spiralia</taxon>
        <taxon>Lophotrochozoa</taxon>
        <taxon>Mollusca</taxon>
        <taxon>Gastropoda</taxon>
        <taxon>Heterobranchia</taxon>
        <taxon>Euthyneura</taxon>
        <taxon>Panpulmonata</taxon>
        <taxon>Sacoglossa</taxon>
        <taxon>Placobranchoidea</taxon>
        <taxon>Plakobranchidae</taxon>
        <taxon>Elysia</taxon>
    </lineage>
</organism>
<feature type="compositionally biased region" description="Polar residues" evidence="2">
    <location>
        <begin position="187"/>
        <end position="201"/>
    </location>
</feature>
<protein>
    <submittedName>
        <fullName evidence="4">Zinc finger protein 800</fullName>
    </submittedName>
</protein>
<feature type="compositionally biased region" description="Low complexity" evidence="2">
    <location>
        <begin position="1042"/>
        <end position="1056"/>
    </location>
</feature>
<feature type="compositionally biased region" description="Polar residues" evidence="2">
    <location>
        <begin position="2188"/>
        <end position="2200"/>
    </location>
</feature>
<dbReference type="PANTHER" id="PTHR21020:SF0">
    <property type="entry name" value="ZINC FINGER PROTEIN 800"/>
    <property type="match status" value="1"/>
</dbReference>
<feature type="region of interest" description="Disordered" evidence="2">
    <location>
        <begin position="101"/>
        <end position="272"/>
    </location>
</feature>
<feature type="domain" description="C2H2-type" evidence="3">
    <location>
        <begin position="722"/>
        <end position="750"/>
    </location>
</feature>
<feature type="compositionally biased region" description="Basic and acidic residues" evidence="2">
    <location>
        <begin position="818"/>
        <end position="829"/>
    </location>
</feature>
<feature type="region of interest" description="Disordered" evidence="2">
    <location>
        <begin position="2151"/>
        <end position="2200"/>
    </location>
</feature>
<feature type="compositionally biased region" description="Basic and acidic residues" evidence="2">
    <location>
        <begin position="1075"/>
        <end position="1085"/>
    </location>
</feature>
<feature type="region of interest" description="Disordered" evidence="2">
    <location>
        <begin position="1571"/>
        <end position="1650"/>
    </location>
</feature>
<dbReference type="EMBL" id="BMAT01009498">
    <property type="protein sequence ID" value="GFS07270.1"/>
    <property type="molecule type" value="Genomic_DNA"/>
</dbReference>
<keyword evidence="1" id="KW-0863">Zinc-finger</keyword>
<comment type="caution">
    <text evidence="4">The sequence shown here is derived from an EMBL/GenBank/DDBJ whole genome shotgun (WGS) entry which is preliminary data.</text>
</comment>
<reference evidence="4 5" key="1">
    <citation type="journal article" date="2021" name="Elife">
        <title>Chloroplast acquisition without the gene transfer in kleptoplastic sea slugs, Plakobranchus ocellatus.</title>
        <authorList>
            <person name="Maeda T."/>
            <person name="Takahashi S."/>
            <person name="Yoshida T."/>
            <person name="Shimamura S."/>
            <person name="Takaki Y."/>
            <person name="Nagai Y."/>
            <person name="Toyoda A."/>
            <person name="Suzuki Y."/>
            <person name="Arimoto A."/>
            <person name="Ishii H."/>
            <person name="Satoh N."/>
            <person name="Nishiyama T."/>
            <person name="Hasebe M."/>
            <person name="Maruyama T."/>
            <person name="Minagawa J."/>
            <person name="Obokata J."/>
            <person name="Shigenobu S."/>
        </authorList>
    </citation>
    <scope>NUCLEOTIDE SEQUENCE [LARGE SCALE GENOMIC DNA]</scope>
</reference>
<dbReference type="PROSITE" id="PS00028">
    <property type="entry name" value="ZINC_FINGER_C2H2_1"/>
    <property type="match status" value="3"/>
</dbReference>
<feature type="compositionally biased region" description="Basic and acidic residues" evidence="2">
    <location>
        <begin position="370"/>
        <end position="386"/>
    </location>
</feature>
<feature type="compositionally biased region" description="Polar residues" evidence="2">
    <location>
        <begin position="208"/>
        <end position="242"/>
    </location>
</feature>
<feature type="domain" description="C2H2-type" evidence="3">
    <location>
        <begin position="752"/>
        <end position="780"/>
    </location>
</feature>